<comment type="caution">
    <text evidence="1">The sequence shown here is derived from an EMBL/GenBank/DDBJ whole genome shotgun (WGS) entry which is preliminary data.</text>
</comment>
<organism evidence="1 2">
    <name type="scientific">Rotaria sordida</name>
    <dbReference type="NCBI Taxonomy" id="392033"/>
    <lineage>
        <taxon>Eukaryota</taxon>
        <taxon>Metazoa</taxon>
        <taxon>Spiralia</taxon>
        <taxon>Gnathifera</taxon>
        <taxon>Rotifera</taxon>
        <taxon>Eurotatoria</taxon>
        <taxon>Bdelloidea</taxon>
        <taxon>Philodinida</taxon>
        <taxon>Philodinidae</taxon>
        <taxon>Rotaria</taxon>
    </lineage>
</organism>
<dbReference type="AlphaFoldDB" id="A0A818W906"/>
<evidence type="ECO:0000313" key="2">
    <source>
        <dbReference type="Proteomes" id="UP000663874"/>
    </source>
</evidence>
<gene>
    <name evidence="1" type="ORF">FNK824_LOCUS10576</name>
</gene>
<proteinExistence type="predicted"/>
<dbReference type="EMBL" id="CAJOBE010001191">
    <property type="protein sequence ID" value="CAF3722751.1"/>
    <property type="molecule type" value="Genomic_DNA"/>
</dbReference>
<dbReference type="Proteomes" id="UP000663874">
    <property type="component" value="Unassembled WGS sequence"/>
</dbReference>
<sequence>MNESGHNDSAISTKWLGPCMGFIWSFNLDETSTSILDHYSFPGDESPWTVEKIIITLLNRFLSLFDEHFSAPSLINEKNEYRINNLYLIATGGDYIEEILYIYLQLKHRVITLNPVAKSLSSKTMRKEKEKKKLPVDFPKLCYSIQFHSILILPSISLQLLSSQSYERFILENRLNYTYEDRNDLPILNWKYLTQTLRPNKHEISIFHCVYKILTKNDVGDYQALVNLTLDADTQPQKNEQERKAKPAKIVANKMTGPIFGDKPKETPNHGDKVQIQCKVTGSLALEIT</sequence>
<reference evidence="1" key="1">
    <citation type="submission" date="2021-02" db="EMBL/GenBank/DDBJ databases">
        <authorList>
            <person name="Nowell W R."/>
        </authorList>
    </citation>
    <scope>NUCLEOTIDE SEQUENCE</scope>
</reference>
<protein>
    <submittedName>
        <fullName evidence="1">Uncharacterized protein</fullName>
    </submittedName>
</protein>
<accession>A0A818W906</accession>
<evidence type="ECO:0000313" key="1">
    <source>
        <dbReference type="EMBL" id="CAF3722751.1"/>
    </source>
</evidence>
<name>A0A818W906_9BILA</name>